<dbReference type="InterPro" id="IPR001763">
    <property type="entry name" value="Rhodanese-like_dom"/>
</dbReference>
<dbReference type="SUPFAM" id="SSF52821">
    <property type="entry name" value="Rhodanese/Cell cycle control phosphatase"/>
    <property type="match status" value="1"/>
</dbReference>
<dbReference type="CDD" id="cd01518">
    <property type="entry name" value="RHOD_YceA"/>
    <property type="match status" value="1"/>
</dbReference>
<name>A0A559KJU0_9MOLU</name>
<protein>
    <recommendedName>
        <fullName evidence="1">tRNA uridine(34) hydroxylase</fullName>
        <ecNumber evidence="1">1.14.-.-</ecNumber>
    </recommendedName>
    <alternativeName>
        <fullName evidence="1">tRNA hydroxylation protein O</fullName>
    </alternativeName>
</protein>
<comment type="caution">
    <text evidence="3">The sequence shown here is derived from an EMBL/GenBank/DDBJ whole genome shotgun (WGS) entry which is preliminary data.</text>
</comment>
<dbReference type="Gene3D" id="3.40.250.10">
    <property type="entry name" value="Rhodanese-like domain"/>
    <property type="match status" value="1"/>
</dbReference>
<dbReference type="EMBL" id="VIAE01000001">
    <property type="protein sequence ID" value="TVY12396.1"/>
    <property type="molecule type" value="Genomic_DNA"/>
</dbReference>
<dbReference type="Pfam" id="PF17773">
    <property type="entry name" value="UPF0176_N"/>
    <property type="match status" value="1"/>
</dbReference>
<evidence type="ECO:0000259" key="2">
    <source>
        <dbReference type="PROSITE" id="PS50206"/>
    </source>
</evidence>
<comment type="catalytic activity">
    <reaction evidence="1">
        <text>uridine(34) in tRNA + AH2 + O2 = 5-hydroxyuridine(34) in tRNA + A + H2O</text>
        <dbReference type="Rhea" id="RHEA:64224"/>
        <dbReference type="Rhea" id="RHEA-COMP:11727"/>
        <dbReference type="Rhea" id="RHEA-COMP:13381"/>
        <dbReference type="ChEBI" id="CHEBI:13193"/>
        <dbReference type="ChEBI" id="CHEBI:15377"/>
        <dbReference type="ChEBI" id="CHEBI:15379"/>
        <dbReference type="ChEBI" id="CHEBI:17499"/>
        <dbReference type="ChEBI" id="CHEBI:65315"/>
        <dbReference type="ChEBI" id="CHEBI:136877"/>
    </reaction>
</comment>
<feature type="domain" description="Rhodanese" evidence="2">
    <location>
        <begin position="129"/>
        <end position="219"/>
    </location>
</feature>
<gene>
    <name evidence="3" type="primary">yceA</name>
    <name evidence="1" type="synonym">trhO</name>
    <name evidence="3" type="ORF">MDPP_009</name>
</gene>
<reference evidence="3 4" key="1">
    <citation type="submission" date="2019-06" db="EMBL/GenBank/DDBJ databases">
        <title>Draft Genome Sequence of Candidatus Phytoplasma pini-Related Strain MDPP: A Resource for Comparative Genomics of Gymnosperm-infecting Phytoplasmas.</title>
        <authorList>
            <person name="Cai W."/>
            <person name="Costanzo S."/>
            <person name="Shao J."/>
            <person name="Zhao Y."/>
            <person name="Davis R."/>
        </authorList>
    </citation>
    <scope>NUCLEOTIDE SEQUENCE [LARGE SCALE GENOMIC DNA]</scope>
    <source>
        <strain evidence="3 4">MDPP</strain>
    </source>
</reference>
<dbReference type="Proteomes" id="UP000320078">
    <property type="component" value="Unassembled WGS sequence"/>
</dbReference>
<dbReference type="PROSITE" id="PS50206">
    <property type="entry name" value="RHODANESE_3"/>
    <property type="match status" value="1"/>
</dbReference>
<dbReference type="OrthoDB" id="9778326at2"/>
<dbReference type="Pfam" id="PF00581">
    <property type="entry name" value="Rhodanese"/>
    <property type="match status" value="1"/>
</dbReference>
<evidence type="ECO:0000313" key="3">
    <source>
        <dbReference type="EMBL" id="TVY12396.1"/>
    </source>
</evidence>
<dbReference type="GO" id="GO:0006400">
    <property type="term" value="P:tRNA modification"/>
    <property type="evidence" value="ECO:0007669"/>
    <property type="project" value="UniProtKB-UniRule"/>
</dbReference>
<keyword evidence="4" id="KW-1185">Reference proteome</keyword>
<dbReference type="InterPro" id="IPR020936">
    <property type="entry name" value="TrhO"/>
</dbReference>
<evidence type="ECO:0000313" key="4">
    <source>
        <dbReference type="Proteomes" id="UP000320078"/>
    </source>
</evidence>
<evidence type="ECO:0000256" key="1">
    <source>
        <dbReference type="HAMAP-Rule" id="MF_00469"/>
    </source>
</evidence>
<dbReference type="InterPro" id="IPR036873">
    <property type="entry name" value="Rhodanese-like_dom_sf"/>
</dbReference>
<keyword evidence="1" id="KW-0819">tRNA processing</keyword>
<dbReference type="PANTHER" id="PTHR43268:SF3">
    <property type="entry name" value="RHODANESE-LIKE DOMAIN-CONTAINING PROTEIN 7-RELATED"/>
    <property type="match status" value="1"/>
</dbReference>
<dbReference type="EC" id="1.14.-.-" evidence="1"/>
<dbReference type="InterPro" id="IPR022111">
    <property type="entry name" value="Rhodanese_C"/>
</dbReference>
<dbReference type="RefSeq" id="WP_144658168.1">
    <property type="nucleotide sequence ID" value="NZ_VIAE01000001.1"/>
</dbReference>
<keyword evidence="1" id="KW-0560">Oxidoreductase</keyword>
<dbReference type="PANTHER" id="PTHR43268">
    <property type="entry name" value="THIOSULFATE SULFURTRANSFERASE/RHODANESE-LIKE DOMAIN-CONTAINING PROTEIN 2"/>
    <property type="match status" value="1"/>
</dbReference>
<proteinExistence type="inferred from homology"/>
<accession>A0A559KJU0</accession>
<sequence length="313" mass="36930">MSEINEKNYSVILYYKYIRIINPEEFKKQHFDYCKKINLVGRVIVSFEGINGTLSGLQENINQYISFMQKQKDFNDINFQIEHVTKNVFRKLSIKFKEEIVSLKLDKDLFPPDVSKNYLKPKEFYQLLQEKNVLVLDVRNNYEYSLGHFQNAINPDINNFRDLPYWLEKNLDILKNKKILTYCTGGVRCEKISAFLKIKGIDEVYQLKGGIVAYSQDKEIKGQLFNGKVYVFDQRIVSEANHQKHVIVGKDFFDQTPCERYINCANPICNKQILCSEENEHKYLGSCSIKCRQHYLNRYKLRNISTNDFTKIS</sequence>
<dbReference type="HAMAP" id="MF_00469">
    <property type="entry name" value="TrhO"/>
    <property type="match status" value="1"/>
</dbReference>
<dbReference type="Pfam" id="PF12368">
    <property type="entry name" value="Rhodanese_C"/>
    <property type="match status" value="1"/>
</dbReference>
<dbReference type="SMART" id="SM00450">
    <property type="entry name" value="RHOD"/>
    <property type="match status" value="1"/>
</dbReference>
<dbReference type="NCBIfam" id="NF001135">
    <property type="entry name" value="PRK00142.1-3"/>
    <property type="match status" value="1"/>
</dbReference>
<dbReference type="GO" id="GO:0016705">
    <property type="term" value="F:oxidoreductase activity, acting on paired donors, with incorporation or reduction of molecular oxygen"/>
    <property type="evidence" value="ECO:0007669"/>
    <property type="project" value="UniProtKB-UniRule"/>
</dbReference>
<comment type="similarity">
    <text evidence="1">Belongs to the TrhO family.</text>
</comment>
<dbReference type="AlphaFoldDB" id="A0A559KJU0"/>
<comment type="function">
    <text evidence="1">Catalyzes oxygen-dependent 5-hydroxyuridine (ho5U) modification at position 34 in tRNAs.</text>
</comment>
<dbReference type="Gene3D" id="3.30.70.100">
    <property type="match status" value="1"/>
</dbReference>
<organism evidence="3 4">
    <name type="scientific">Candidatus Phytoplasma pini</name>
    <dbReference type="NCBI Taxonomy" id="267362"/>
    <lineage>
        <taxon>Bacteria</taxon>
        <taxon>Bacillati</taxon>
        <taxon>Mycoplasmatota</taxon>
        <taxon>Mollicutes</taxon>
        <taxon>Acholeplasmatales</taxon>
        <taxon>Acholeplasmataceae</taxon>
        <taxon>Candidatus Phytoplasma</taxon>
    </lineage>
</organism>
<dbReference type="InterPro" id="IPR040503">
    <property type="entry name" value="TRHO_N"/>
</dbReference>